<dbReference type="Gene3D" id="3.40.50.1400">
    <property type="match status" value="2"/>
</dbReference>
<keyword evidence="1" id="KW-0479">Metal-binding</keyword>
<dbReference type="GO" id="GO:0016829">
    <property type="term" value="F:lyase activity"/>
    <property type="evidence" value="ECO:0007669"/>
    <property type="project" value="UniProtKB-KW"/>
</dbReference>
<dbReference type="PATRIC" id="fig|670052.7.peg.1126"/>
<keyword evidence="4" id="KW-1185">Reference proteome</keyword>
<dbReference type="EMBL" id="CP016282">
    <property type="protein sequence ID" value="ANP72053.1"/>
    <property type="molecule type" value="Genomic_DNA"/>
</dbReference>
<dbReference type="AlphaFoldDB" id="A0A1B1BHT2"/>
<dbReference type="RefSeq" id="WP_335582782.1">
    <property type="nucleotide sequence ID" value="NZ_CP016282.1"/>
</dbReference>
<dbReference type="CDD" id="cd03416">
    <property type="entry name" value="CbiX_SirB_N"/>
    <property type="match status" value="1"/>
</dbReference>
<dbReference type="InterPro" id="IPR002762">
    <property type="entry name" value="CbiX-like"/>
</dbReference>
<evidence type="ECO:0000256" key="1">
    <source>
        <dbReference type="ARBA" id="ARBA00022723"/>
    </source>
</evidence>
<name>A0A1B1BHT2_9MICO</name>
<dbReference type="InterPro" id="IPR050963">
    <property type="entry name" value="Sirohydro_Cobaltochel/CbiX"/>
</dbReference>
<evidence type="ECO:0000313" key="4">
    <source>
        <dbReference type="Proteomes" id="UP000092582"/>
    </source>
</evidence>
<dbReference type="Proteomes" id="UP000092582">
    <property type="component" value="Chromosome 1"/>
</dbReference>
<dbReference type="Pfam" id="PF01903">
    <property type="entry name" value="CbiX"/>
    <property type="match status" value="2"/>
</dbReference>
<dbReference type="PANTHER" id="PTHR33542">
    <property type="entry name" value="SIROHYDROCHLORIN FERROCHELATASE, CHLOROPLASTIC"/>
    <property type="match status" value="1"/>
</dbReference>
<evidence type="ECO:0000313" key="3">
    <source>
        <dbReference type="EMBL" id="ANP72053.1"/>
    </source>
</evidence>
<proteinExistence type="predicted"/>
<dbReference type="STRING" id="670052.PA27867_1087"/>
<reference evidence="3 4" key="1">
    <citation type="submission" date="2016-06" db="EMBL/GenBank/DDBJ databases">
        <title>Genome sequencing of Cryobacterium arcticum PAMC 27867.</title>
        <authorList>
            <person name="Lee J."/>
            <person name="Kim O.-S."/>
        </authorList>
    </citation>
    <scope>NUCLEOTIDE SEQUENCE [LARGE SCALE GENOMIC DNA]</scope>
    <source>
        <strain evidence="3 4">PAMC 27867</strain>
    </source>
</reference>
<sequence length="282" mass="28098">MIGVPVRTAPMGTAPMGTAPIGTAPVGAVPSGAAPALLATSHGTSDPAGQRAVLALVAAVAAAAPELTVLGGYVDVQSPDVPTCLTGITAETAGRPVVIVPLLLSAGYHVRVDLAEAAAEASQPVRVTGALGPDPRLARILADRLQEIGLRPDDTVVLAAAGSTDANAVADCHSTAGQLATVLGRPVTVGFISAAEPRLADAVLAARAGAPGRVVAASYLLAPGYFAGLADGCGADVVSRPLLVDGEEPPRQLVDVVLDLYASTARLEQALAGLPWSFSPRP</sequence>
<organism evidence="3 4">
    <name type="scientific">Cryobacterium arcticum</name>
    <dbReference type="NCBI Taxonomy" id="670052"/>
    <lineage>
        <taxon>Bacteria</taxon>
        <taxon>Bacillati</taxon>
        <taxon>Actinomycetota</taxon>
        <taxon>Actinomycetes</taxon>
        <taxon>Micrococcales</taxon>
        <taxon>Microbacteriaceae</taxon>
        <taxon>Cryobacterium</taxon>
    </lineage>
</organism>
<dbReference type="GO" id="GO:0046872">
    <property type="term" value="F:metal ion binding"/>
    <property type="evidence" value="ECO:0007669"/>
    <property type="project" value="UniProtKB-KW"/>
</dbReference>
<gene>
    <name evidence="3" type="ORF">PA27867_1087</name>
</gene>
<accession>A0A1B1BHT2</accession>
<dbReference type="PANTHER" id="PTHR33542:SF5">
    <property type="entry name" value="FERROCHELATASE CHE1"/>
    <property type="match status" value="1"/>
</dbReference>
<keyword evidence="2" id="KW-0456">Lyase</keyword>
<dbReference type="KEGG" id="cart:PA27867_1087"/>
<dbReference type="SUPFAM" id="SSF53800">
    <property type="entry name" value="Chelatase"/>
    <property type="match status" value="1"/>
</dbReference>
<protein>
    <submittedName>
        <fullName evidence="3">Cobalamin (Vitamin B12) biosynthesis CbiX protein</fullName>
    </submittedName>
</protein>
<evidence type="ECO:0000256" key="2">
    <source>
        <dbReference type="ARBA" id="ARBA00023239"/>
    </source>
</evidence>